<evidence type="ECO:0000313" key="7">
    <source>
        <dbReference type="EMBL" id="TDH63293.1"/>
    </source>
</evidence>
<evidence type="ECO:0000256" key="4">
    <source>
        <dbReference type="ARBA" id="ARBA00023163"/>
    </source>
</evidence>
<sequence length="145" mass="15573">MVRSQGTKSLPGAELAAAGPLTIGALAAAGGVGVETIRFYQRRGLLGTPTREGGIRHYGQEDVRRLRFIRQAQAAGFTLEEIRELLDLDAGEDRSRARELARARVGALDAKIAELQRARDALRRLASECAEGSTGPCPILTSFDV</sequence>
<keyword evidence="1" id="KW-0678">Repressor</keyword>
<evidence type="ECO:0000256" key="2">
    <source>
        <dbReference type="ARBA" id="ARBA00023015"/>
    </source>
</evidence>
<dbReference type="PROSITE" id="PS50937">
    <property type="entry name" value="HTH_MERR_2"/>
    <property type="match status" value="1"/>
</dbReference>
<dbReference type="RefSeq" id="WP_133288054.1">
    <property type="nucleotide sequence ID" value="NZ_SMSJ01000006.1"/>
</dbReference>
<reference evidence="7 8" key="1">
    <citation type="journal article" date="2016" name="J. Microbiol.">
        <title>Dankookia rubra gen. nov., sp. nov., an alphaproteobacterium isolated from sediment of a shallow stream.</title>
        <authorList>
            <person name="Kim W.H."/>
            <person name="Kim D.H."/>
            <person name="Kang K."/>
            <person name="Ahn T.Y."/>
        </authorList>
    </citation>
    <scope>NUCLEOTIDE SEQUENCE [LARGE SCALE GENOMIC DNA]</scope>
    <source>
        <strain evidence="7 8">JCM30602</strain>
    </source>
</reference>
<evidence type="ECO:0000259" key="6">
    <source>
        <dbReference type="PROSITE" id="PS50937"/>
    </source>
</evidence>
<comment type="caution">
    <text evidence="7">The sequence shown here is derived from an EMBL/GenBank/DDBJ whole genome shotgun (WGS) entry which is preliminary data.</text>
</comment>
<dbReference type="PANTHER" id="PTHR30204">
    <property type="entry name" value="REDOX-CYCLING DRUG-SENSING TRANSCRIPTIONAL ACTIVATOR SOXR"/>
    <property type="match status" value="1"/>
</dbReference>
<dbReference type="Pfam" id="PF13411">
    <property type="entry name" value="MerR_1"/>
    <property type="match status" value="1"/>
</dbReference>
<feature type="coiled-coil region" evidence="5">
    <location>
        <begin position="98"/>
        <end position="128"/>
    </location>
</feature>
<gene>
    <name evidence="7" type="ORF">E2C06_07950</name>
</gene>
<keyword evidence="3" id="KW-0238">DNA-binding</keyword>
<dbReference type="OrthoDB" id="9802944at2"/>
<proteinExistence type="predicted"/>
<dbReference type="SMART" id="SM00422">
    <property type="entry name" value="HTH_MERR"/>
    <property type="match status" value="1"/>
</dbReference>
<evidence type="ECO:0000256" key="5">
    <source>
        <dbReference type="SAM" id="Coils"/>
    </source>
</evidence>
<keyword evidence="4" id="KW-0804">Transcription</keyword>
<feature type="domain" description="HTH merR-type" evidence="6">
    <location>
        <begin position="20"/>
        <end position="88"/>
    </location>
</feature>
<protein>
    <submittedName>
        <fullName evidence="7">MerR family transcriptional regulator</fullName>
    </submittedName>
</protein>
<evidence type="ECO:0000256" key="3">
    <source>
        <dbReference type="ARBA" id="ARBA00023125"/>
    </source>
</evidence>
<dbReference type="Proteomes" id="UP000295096">
    <property type="component" value="Unassembled WGS sequence"/>
</dbReference>
<evidence type="ECO:0000313" key="8">
    <source>
        <dbReference type="Proteomes" id="UP000295096"/>
    </source>
</evidence>
<keyword evidence="8" id="KW-1185">Reference proteome</keyword>
<dbReference type="GO" id="GO:0003700">
    <property type="term" value="F:DNA-binding transcription factor activity"/>
    <property type="evidence" value="ECO:0007669"/>
    <property type="project" value="InterPro"/>
</dbReference>
<keyword evidence="2" id="KW-0805">Transcription regulation</keyword>
<dbReference type="PRINTS" id="PR00040">
    <property type="entry name" value="HTHMERR"/>
</dbReference>
<dbReference type="PANTHER" id="PTHR30204:SF69">
    <property type="entry name" value="MERR-FAMILY TRANSCRIPTIONAL REGULATOR"/>
    <property type="match status" value="1"/>
</dbReference>
<dbReference type="EMBL" id="SMSJ01000006">
    <property type="protein sequence ID" value="TDH63293.1"/>
    <property type="molecule type" value="Genomic_DNA"/>
</dbReference>
<keyword evidence="5" id="KW-0175">Coiled coil</keyword>
<dbReference type="InterPro" id="IPR000551">
    <property type="entry name" value="MerR-type_HTH_dom"/>
</dbReference>
<accession>A0A4R5QJP2</accession>
<name>A0A4R5QJP2_9PROT</name>
<dbReference type="Gene3D" id="1.10.1660.10">
    <property type="match status" value="1"/>
</dbReference>
<dbReference type="SUPFAM" id="SSF46955">
    <property type="entry name" value="Putative DNA-binding domain"/>
    <property type="match status" value="1"/>
</dbReference>
<dbReference type="InterPro" id="IPR047057">
    <property type="entry name" value="MerR_fam"/>
</dbReference>
<dbReference type="GO" id="GO:0003677">
    <property type="term" value="F:DNA binding"/>
    <property type="evidence" value="ECO:0007669"/>
    <property type="project" value="UniProtKB-KW"/>
</dbReference>
<dbReference type="AlphaFoldDB" id="A0A4R5QJP2"/>
<dbReference type="InterPro" id="IPR009061">
    <property type="entry name" value="DNA-bd_dom_put_sf"/>
</dbReference>
<organism evidence="7 8">
    <name type="scientific">Dankookia rubra</name>
    <dbReference type="NCBI Taxonomy" id="1442381"/>
    <lineage>
        <taxon>Bacteria</taxon>
        <taxon>Pseudomonadati</taxon>
        <taxon>Pseudomonadota</taxon>
        <taxon>Alphaproteobacteria</taxon>
        <taxon>Acetobacterales</taxon>
        <taxon>Roseomonadaceae</taxon>
        <taxon>Dankookia</taxon>
    </lineage>
</organism>
<evidence type="ECO:0000256" key="1">
    <source>
        <dbReference type="ARBA" id="ARBA00022491"/>
    </source>
</evidence>